<reference evidence="3 4" key="2">
    <citation type="journal article" date="2016" name="Genome Announc.">
        <title>Draft Genome Sequence of Erythromycin- and Oxytetracycline-Sensitive Nocardia seriolae Strain U-1 (NBRC 110359).</title>
        <authorList>
            <person name="Imajoh M."/>
            <person name="Sukeda M."/>
            <person name="Shimizu M."/>
            <person name="Yamane J."/>
            <person name="Ohnishi K."/>
            <person name="Oshima S."/>
        </authorList>
    </citation>
    <scope>NUCLEOTIDE SEQUENCE [LARGE SCALE GENOMIC DNA]</scope>
    <source>
        <strain evidence="3 4">U-1</strain>
    </source>
</reference>
<evidence type="ECO:0000313" key="4">
    <source>
        <dbReference type="Proteomes" id="UP000037179"/>
    </source>
</evidence>
<evidence type="ECO:0000259" key="1">
    <source>
        <dbReference type="Pfam" id="PF12680"/>
    </source>
</evidence>
<evidence type="ECO:0000313" key="5">
    <source>
        <dbReference type="Proteomes" id="UP000180166"/>
    </source>
</evidence>
<protein>
    <recommendedName>
        <fullName evidence="1">SnoaL-like domain-containing protein</fullName>
    </recommendedName>
</protein>
<sequence>MTALPDHPNIELAVRYHEAVAAGATGEDLARFFHPDAVHRELPNALLPNGATRDLAGILAAAERGQQVIREQHFDIHRAVATGEDVALEVTWTGTLAVALGALEPGAQLRAEIATFLTIRDGLIAEQRNYDCYVTKF</sequence>
<reference evidence="4" key="1">
    <citation type="submission" date="2015-07" db="EMBL/GenBank/DDBJ databases">
        <title>Nocardia seriolae U-1 whole genome shotgun sequence.</title>
        <authorList>
            <person name="Imajoh M."/>
            <person name="Fukumoto Y."/>
            <person name="Sukeda M."/>
            <person name="Yamane J."/>
            <person name="Yamasaki K."/>
            <person name="Shimizu M."/>
            <person name="Ohnishi K."/>
            <person name="Oshima S."/>
        </authorList>
    </citation>
    <scope>NUCLEOTIDE SEQUENCE [LARGE SCALE GENOMIC DNA]</scope>
    <source>
        <strain evidence="4">U-1</strain>
    </source>
</reference>
<dbReference type="Gene3D" id="3.10.450.50">
    <property type="match status" value="1"/>
</dbReference>
<dbReference type="SUPFAM" id="SSF54427">
    <property type="entry name" value="NTF2-like"/>
    <property type="match status" value="1"/>
</dbReference>
<dbReference type="Pfam" id="PF12680">
    <property type="entry name" value="SnoaL_2"/>
    <property type="match status" value="1"/>
</dbReference>
<dbReference type="Proteomes" id="UP000180166">
    <property type="component" value="Chromosome"/>
</dbReference>
<evidence type="ECO:0000313" key="3">
    <source>
        <dbReference type="EMBL" id="GAP27468.1"/>
    </source>
</evidence>
<dbReference type="Proteomes" id="UP000037179">
    <property type="component" value="Unassembled WGS sequence"/>
</dbReference>
<dbReference type="EMBL" id="CP017839">
    <property type="protein sequence ID" value="APB00760.1"/>
    <property type="molecule type" value="Genomic_DNA"/>
</dbReference>
<dbReference type="AlphaFoldDB" id="A0ABC9YQI4"/>
<accession>A0ABC9YQI4</accession>
<dbReference type="RefSeq" id="WP_033086459.1">
    <property type="nucleotide sequence ID" value="NZ_AP017900.1"/>
</dbReference>
<gene>
    <name evidence="2" type="ORF">NS506_06729</name>
    <name evidence="3" type="ORF">NSK11_contig00018-0060</name>
</gene>
<evidence type="ECO:0000313" key="2">
    <source>
        <dbReference type="EMBL" id="APB00760.1"/>
    </source>
</evidence>
<reference evidence="2 5" key="3">
    <citation type="submission" date="2016-10" db="EMBL/GenBank/DDBJ databases">
        <title>Genome sequence of Nocardia seriolae strain EM150506, isolated from Anguila japonica.</title>
        <authorList>
            <person name="Han H.-J."/>
        </authorList>
    </citation>
    <scope>NUCLEOTIDE SEQUENCE [LARGE SCALE GENOMIC DNA]</scope>
    <source>
        <strain evidence="2 5">EM150506</strain>
    </source>
</reference>
<dbReference type="GeneID" id="93369631"/>
<keyword evidence="4" id="KW-1185">Reference proteome</keyword>
<feature type="domain" description="SnoaL-like" evidence="1">
    <location>
        <begin position="14"/>
        <end position="126"/>
    </location>
</feature>
<organism evidence="3 4">
    <name type="scientific">Nocardia seriolae</name>
    <dbReference type="NCBI Taxonomy" id="37332"/>
    <lineage>
        <taxon>Bacteria</taxon>
        <taxon>Bacillati</taxon>
        <taxon>Actinomycetota</taxon>
        <taxon>Actinomycetes</taxon>
        <taxon>Mycobacteriales</taxon>
        <taxon>Nocardiaceae</taxon>
        <taxon>Nocardia</taxon>
    </lineage>
</organism>
<proteinExistence type="predicted"/>
<dbReference type="KEGG" id="nsr:NS506_06729"/>
<dbReference type="EMBL" id="BBYQ01000018">
    <property type="protein sequence ID" value="GAP27468.1"/>
    <property type="molecule type" value="Genomic_DNA"/>
</dbReference>
<dbReference type="InterPro" id="IPR032710">
    <property type="entry name" value="NTF2-like_dom_sf"/>
</dbReference>
<name>A0ABC9YQI4_9NOCA</name>
<dbReference type="InterPro" id="IPR037401">
    <property type="entry name" value="SnoaL-like"/>
</dbReference>